<evidence type="ECO:0000256" key="5">
    <source>
        <dbReference type="ARBA" id="ARBA00023163"/>
    </source>
</evidence>
<evidence type="ECO:0000256" key="9">
    <source>
        <dbReference type="RuleBase" id="RU000682"/>
    </source>
</evidence>
<evidence type="ECO:0000256" key="8">
    <source>
        <dbReference type="PROSITE-ProRule" id="PRU00108"/>
    </source>
</evidence>
<dbReference type="InterPro" id="IPR001356">
    <property type="entry name" value="HD"/>
</dbReference>
<proteinExistence type="inferred from homology"/>
<feature type="coiled-coil region" evidence="11">
    <location>
        <begin position="125"/>
        <end position="173"/>
    </location>
</feature>
<dbReference type="PROSITE" id="PS50071">
    <property type="entry name" value="HOMEOBOX_2"/>
    <property type="match status" value="1"/>
</dbReference>
<keyword evidence="15" id="KW-1185">Reference proteome</keyword>
<dbReference type="PANTHER" id="PTHR24326:SF497">
    <property type="entry name" value="HOMEOBOX-LEUCINE ZIPPER PROTEIN HAT5"/>
    <property type="match status" value="1"/>
</dbReference>
<dbReference type="GO" id="GO:0000981">
    <property type="term" value="F:DNA-binding transcription factor activity, RNA polymerase II-specific"/>
    <property type="evidence" value="ECO:0007669"/>
    <property type="project" value="UniProtKB-UniRule"/>
</dbReference>
<evidence type="ECO:0000256" key="11">
    <source>
        <dbReference type="SAM" id="Coils"/>
    </source>
</evidence>
<reference evidence="14 15" key="2">
    <citation type="submission" date="2024-10" db="EMBL/GenBank/DDBJ databases">
        <authorList>
            <person name="Ryan C."/>
        </authorList>
    </citation>
    <scope>NUCLEOTIDE SEQUENCE [LARGE SCALE GENOMIC DNA]</scope>
</reference>
<evidence type="ECO:0000256" key="3">
    <source>
        <dbReference type="ARBA" id="ARBA00023125"/>
    </source>
</evidence>
<evidence type="ECO:0000256" key="7">
    <source>
        <dbReference type="ARBA" id="ARBA00025748"/>
    </source>
</evidence>
<keyword evidence="3 8" id="KW-0238">DNA-binding</keyword>
<dbReference type="EMBL" id="OZ075114">
    <property type="protein sequence ID" value="CAL5055682.1"/>
    <property type="molecule type" value="Genomic_DNA"/>
</dbReference>
<comment type="similarity">
    <text evidence="7 10">Belongs to the HD-ZIP homeobox family. Class I subfamily.</text>
</comment>
<keyword evidence="5 10" id="KW-0804">Transcription</keyword>
<feature type="domain" description="Homeobox" evidence="12">
    <location>
        <begin position="66"/>
        <end position="126"/>
    </location>
</feature>
<dbReference type="AlphaFoldDB" id="A0ABC9EEJ9"/>
<evidence type="ECO:0000256" key="6">
    <source>
        <dbReference type="ARBA" id="ARBA00023242"/>
    </source>
</evidence>
<dbReference type="PROSITE" id="PS00027">
    <property type="entry name" value="HOMEOBOX_1"/>
    <property type="match status" value="1"/>
</dbReference>
<evidence type="ECO:0000256" key="10">
    <source>
        <dbReference type="RuleBase" id="RU369038"/>
    </source>
</evidence>
<evidence type="ECO:0000259" key="12">
    <source>
        <dbReference type="PROSITE" id="PS50071"/>
    </source>
</evidence>
<evidence type="ECO:0000256" key="4">
    <source>
        <dbReference type="ARBA" id="ARBA00023155"/>
    </source>
</evidence>
<dbReference type="InterPro" id="IPR045224">
    <property type="entry name" value="HDZip_class_I_plant"/>
</dbReference>
<gene>
    <name evidence="13" type="ORF">URODEC1_LOCUS74716</name>
    <name evidence="14" type="ORF">URODEC1_LOCUS94571</name>
</gene>
<keyword evidence="2 10" id="KW-0805">Transcription regulation</keyword>
<comment type="subcellular location">
    <subcellularLocation>
        <location evidence="1 8 9">Nucleus</location>
    </subcellularLocation>
</comment>
<dbReference type="PRINTS" id="PR00031">
    <property type="entry name" value="HTHREPRESSR"/>
</dbReference>
<evidence type="ECO:0000313" key="15">
    <source>
        <dbReference type="Proteomes" id="UP001497457"/>
    </source>
</evidence>
<dbReference type="PANTHER" id="PTHR24326">
    <property type="entry name" value="HOMEOBOX-LEUCINE ZIPPER PROTEIN"/>
    <property type="match status" value="1"/>
</dbReference>
<dbReference type="Proteomes" id="UP001497457">
    <property type="component" value="Chromosome 4rd"/>
</dbReference>
<dbReference type="InterPro" id="IPR003106">
    <property type="entry name" value="Leu_zip_homeo"/>
</dbReference>
<dbReference type="Pfam" id="PF02183">
    <property type="entry name" value="HALZ"/>
    <property type="match status" value="1"/>
</dbReference>
<dbReference type="SUPFAM" id="SSF46689">
    <property type="entry name" value="Homeodomain-like"/>
    <property type="match status" value="1"/>
</dbReference>
<name>A0ABC9EEJ9_9POAL</name>
<feature type="DNA-binding region" description="Homeobox" evidence="8">
    <location>
        <begin position="68"/>
        <end position="127"/>
    </location>
</feature>
<evidence type="ECO:0000313" key="13">
    <source>
        <dbReference type="EMBL" id="CAL5019369.1"/>
    </source>
</evidence>
<dbReference type="GO" id="GO:0005634">
    <property type="term" value="C:nucleus"/>
    <property type="evidence" value="ECO:0007669"/>
    <property type="project" value="UniProtKB-SubCell"/>
</dbReference>
<evidence type="ECO:0000313" key="14">
    <source>
        <dbReference type="EMBL" id="CAL5055682.1"/>
    </source>
</evidence>
<protein>
    <recommendedName>
        <fullName evidence="10">Homeobox-leucine zipper protein</fullName>
    </recommendedName>
    <alternativeName>
        <fullName evidence="10">HD-ZIP protein</fullName>
    </alternativeName>
    <alternativeName>
        <fullName evidence="10">Homeodomain transcription factor</fullName>
    </alternativeName>
</protein>
<dbReference type="InterPro" id="IPR000047">
    <property type="entry name" value="HTH_motif"/>
</dbReference>
<dbReference type="Pfam" id="PF00046">
    <property type="entry name" value="Homeodomain"/>
    <property type="match status" value="1"/>
</dbReference>
<dbReference type="GO" id="GO:0042802">
    <property type="term" value="F:identical protein binding"/>
    <property type="evidence" value="ECO:0007669"/>
    <property type="project" value="UniProtKB-ARBA"/>
</dbReference>
<keyword evidence="11" id="KW-0175">Coiled coil</keyword>
<comment type="function">
    <text evidence="10">Transcription factor.</text>
</comment>
<dbReference type="InterPro" id="IPR017970">
    <property type="entry name" value="Homeobox_CS"/>
</dbReference>
<dbReference type="GO" id="GO:0043565">
    <property type="term" value="F:sequence-specific DNA binding"/>
    <property type="evidence" value="ECO:0007669"/>
    <property type="project" value="UniProtKB-ARBA"/>
</dbReference>
<evidence type="ECO:0000256" key="1">
    <source>
        <dbReference type="ARBA" id="ARBA00004123"/>
    </source>
</evidence>
<keyword evidence="4 8" id="KW-0371">Homeobox</keyword>
<accession>A0ABC9EEJ9</accession>
<dbReference type="InterPro" id="IPR009057">
    <property type="entry name" value="Homeodomain-like_sf"/>
</dbReference>
<dbReference type="Proteomes" id="UP001497457">
    <property type="component" value="Chromosome 3rd"/>
</dbReference>
<dbReference type="CDD" id="cd00086">
    <property type="entry name" value="homeodomain"/>
    <property type="match status" value="1"/>
</dbReference>
<keyword evidence="6 8" id="KW-0539">Nucleus</keyword>
<dbReference type="EMBL" id="OZ075113">
    <property type="protein sequence ID" value="CAL5019369.1"/>
    <property type="molecule type" value="Genomic_DNA"/>
</dbReference>
<reference evidence="15" key="1">
    <citation type="submission" date="2024-06" db="EMBL/GenBank/DDBJ databases">
        <authorList>
            <person name="Ryan C."/>
        </authorList>
    </citation>
    <scope>NUCLEOTIDE SEQUENCE [LARGE SCALE GENOMIC DNA]</scope>
</reference>
<dbReference type="FunFam" id="1.10.10.60:FF:000159">
    <property type="entry name" value="Homeobox-leucine zipper protein HAT5"/>
    <property type="match status" value="1"/>
</dbReference>
<organism evidence="14 15">
    <name type="scientific">Urochloa decumbens</name>
    <dbReference type="NCBI Taxonomy" id="240449"/>
    <lineage>
        <taxon>Eukaryota</taxon>
        <taxon>Viridiplantae</taxon>
        <taxon>Streptophyta</taxon>
        <taxon>Embryophyta</taxon>
        <taxon>Tracheophyta</taxon>
        <taxon>Spermatophyta</taxon>
        <taxon>Magnoliopsida</taxon>
        <taxon>Liliopsida</taxon>
        <taxon>Poales</taxon>
        <taxon>Poaceae</taxon>
        <taxon>PACMAD clade</taxon>
        <taxon>Panicoideae</taxon>
        <taxon>Panicodae</taxon>
        <taxon>Paniceae</taxon>
        <taxon>Melinidinae</taxon>
        <taxon>Urochloa</taxon>
    </lineage>
</organism>
<sequence length="337" mass="36435">MESGRLIFNAAGSGAGQMLFLDCGAGGGGLFHRGGRPMLGLEEGRGVKRPFFTSPDELLEEEYYDEQLPEKKRRLTPEQVHLLERSFEEENKLEPERKTELARKLGLQPRQVAVWFQNRRARWKTKQLERDFDRLKASFDALRADHDALLQDNHRLRSQVESLTEKLEEKEVTTTEGGASAIAADAAVSPADIKANNSLADDDAEEPAAAAEAFEAQQVKSEDRLSTGSGGSAVEDADALLYGHFAAVDSSVESYFPGGGEDQYHGACGGMGGGAVNHCAGGIQSDDDGAGSDEGCSYYAEEAEAAAAAAAFFAGHAHHPHADDDEDAGQISWWMWN</sequence>
<evidence type="ECO:0000256" key="2">
    <source>
        <dbReference type="ARBA" id="ARBA00023015"/>
    </source>
</evidence>
<dbReference type="Gene3D" id="1.10.10.60">
    <property type="entry name" value="Homeodomain-like"/>
    <property type="match status" value="1"/>
</dbReference>
<dbReference type="SMART" id="SM00389">
    <property type="entry name" value="HOX"/>
    <property type="match status" value="1"/>
</dbReference>